<keyword evidence="2" id="KW-1185">Reference proteome</keyword>
<proteinExistence type="predicted"/>
<sequence length="66" mass="6637">MWLVVQGSSDLGAQGALGRFQLPHCRAGGWYGPAKSRAPGFGAGAAGAEGSAESISIRLLPISKAP</sequence>
<name>A0A5E4B2J5_MARMO</name>
<organism evidence="1 2">
    <name type="scientific">Marmota monax</name>
    <name type="common">Woodchuck</name>
    <dbReference type="NCBI Taxonomy" id="9995"/>
    <lineage>
        <taxon>Eukaryota</taxon>
        <taxon>Metazoa</taxon>
        <taxon>Chordata</taxon>
        <taxon>Craniata</taxon>
        <taxon>Vertebrata</taxon>
        <taxon>Euteleostomi</taxon>
        <taxon>Mammalia</taxon>
        <taxon>Eutheria</taxon>
        <taxon>Euarchontoglires</taxon>
        <taxon>Glires</taxon>
        <taxon>Rodentia</taxon>
        <taxon>Sciuromorpha</taxon>
        <taxon>Sciuridae</taxon>
        <taxon>Xerinae</taxon>
        <taxon>Marmotini</taxon>
        <taxon>Marmota</taxon>
    </lineage>
</organism>
<protein>
    <submittedName>
        <fullName evidence="1">Uncharacterized protein</fullName>
    </submittedName>
</protein>
<gene>
    <name evidence="1" type="ORF">MONAX_5E017304</name>
</gene>
<evidence type="ECO:0000313" key="2">
    <source>
        <dbReference type="Proteomes" id="UP000335636"/>
    </source>
</evidence>
<reference evidence="1" key="1">
    <citation type="submission" date="2019-04" db="EMBL/GenBank/DDBJ databases">
        <authorList>
            <person name="Alioto T."/>
            <person name="Alioto T."/>
        </authorList>
    </citation>
    <scope>NUCLEOTIDE SEQUENCE [LARGE SCALE GENOMIC DNA]</scope>
</reference>
<evidence type="ECO:0000313" key="1">
    <source>
        <dbReference type="EMBL" id="VTJ62862.1"/>
    </source>
</evidence>
<dbReference type="AlphaFoldDB" id="A0A5E4B2J5"/>
<accession>A0A5E4B2J5</accession>
<dbReference type="EMBL" id="CABDUW010000212">
    <property type="protein sequence ID" value="VTJ62862.1"/>
    <property type="molecule type" value="Genomic_DNA"/>
</dbReference>
<dbReference type="Proteomes" id="UP000335636">
    <property type="component" value="Unassembled WGS sequence"/>
</dbReference>
<comment type="caution">
    <text evidence="1">The sequence shown here is derived from an EMBL/GenBank/DDBJ whole genome shotgun (WGS) entry which is preliminary data.</text>
</comment>